<proteinExistence type="predicted"/>
<evidence type="ECO:0000313" key="1">
    <source>
        <dbReference type="EMBL" id="ORX98768.1"/>
    </source>
</evidence>
<organism evidence="1 2">
    <name type="scientific">Clohesyomyces aquaticus</name>
    <dbReference type="NCBI Taxonomy" id="1231657"/>
    <lineage>
        <taxon>Eukaryota</taxon>
        <taxon>Fungi</taxon>
        <taxon>Dikarya</taxon>
        <taxon>Ascomycota</taxon>
        <taxon>Pezizomycotina</taxon>
        <taxon>Dothideomycetes</taxon>
        <taxon>Pleosporomycetidae</taxon>
        <taxon>Pleosporales</taxon>
        <taxon>Lindgomycetaceae</taxon>
        <taxon>Clohesyomyces</taxon>
    </lineage>
</organism>
<evidence type="ECO:0000313" key="2">
    <source>
        <dbReference type="Proteomes" id="UP000193144"/>
    </source>
</evidence>
<comment type="caution">
    <text evidence="1">The sequence shown here is derived from an EMBL/GenBank/DDBJ whole genome shotgun (WGS) entry which is preliminary data.</text>
</comment>
<dbReference type="AlphaFoldDB" id="A0A1Y1YL94"/>
<gene>
    <name evidence="1" type="ORF">BCR34DRAFT_143253</name>
</gene>
<accession>A0A1Y1YL94</accession>
<protein>
    <submittedName>
        <fullName evidence="1">Uncharacterized protein</fullName>
    </submittedName>
</protein>
<name>A0A1Y1YL94_9PLEO</name>
<dbReference type="EMBL" id="MCFA01000209">
    <property type="protein sequence ID" value="ORX98768.1"/>
    <property type="molecule type" value="Genomic_DNA"/>
</dbReference>
<reference evidence="1 2" key="1">
    <citation type="submission" date="2016-07" db="EMBL/GenBank/DDBJ databases">
        <title>Pervasive Adenine N6-methylation of Active Genes in Fungi.</title>
        <authorList>
            <consortium name="DOE Joint Genome Institute"/>
            <person name="Mondo S.J."/>
            <person name="Dannebaum R.O."/>
            <person name="Kuo R.C."/>
            <person name="Labutti K."/>
            <person name="Haridas S."/>
            <person name="Kuo A."/>
            <person name="Salamov A."/>
            <person name="Ahrendt S.R."/>
            <person name="Lipzen A."/>
            <person name="Sullivan W."/>
            <person name="Andreopoulos W.B."/>
            <person name="Clum A."/>
            <person name="Lindquist E."/>
            <person name="Daum C."/>
            <person name="Ramamoorthy G.K."/>
            <person name="Gryganskyi A."/>
            <person name="Culley D."/>
            <person name="Magnuson J.K."/>
            <person name="James T.Y."/>
            <person name="O'Malley M.A."/>
            <person name="Stajich J.E."/>
            <person name="Spatafora J.W."/>
            <person name="Visel A."/>
            <person name="Grigoriev I.V."/>
        </authorList>
    </citation>
    <scope>NUCLEOTIDE SEQUENCE [LARGE SCALE GENOMIC DNA]</scope>
    <source>
        <strain evidence="1 2">CBS 115471</strain>
    </source>
</reference>
<keyword evidence="2" id="KW-1185">Reference proteome</keyword>
<sequence length="194" mass="21910">MVNQQHSGDEKIRGGSSCEPMTAQPMVLCTSAPYRQCLEKCGAEPSETGHVCPARKPDYGRIWNRNAESKCIAFLLVRLERIGPYRGLSRDLLLIYKDTGKSHDDGDPWLIDSLVSSSRFLLSTHQFIKGRFVIRKVFLSCKFSIQTVALNLCHYRLSALPSSLHLRPSCVLLSSLRFPTPSLPSDHPKIHFRR</sequence>
<dbReference type="Proteomes" id="UP000193144">
    <property type="component" value="Unassembled WGS sequence"/>
</dbReference>